<evidence type="ECO:0000256" key="4">
    <source>
        <dbReference type="ARBA" id="ARBA00022605"/>
    </source>
</evidence>
<keyword evidence="9 11" id="KW-0456">Lyase</keyword>
<feature type="region of interest" description="Disordered" evidence="12">
    <location>
        <begin position="69"/>
        <end position="108"/>
    </location>
</feature>
<name>A0ABD5MN83_9EURY</name>
<evidence type="ECO:0000256" key="10">
    <source>
        <dbReference type="ARBA" id="ARBA00047683"/>
    </source>
</evidence>
<comment type="cofactor">
    <cofactor evidence="1 11">
        <name>Mg(2+)</name>
        <dbReference type="ChEBI" id="CHEBI:18420"/>
    </cofactor>
</comment>
<evidence type="ECO:0000256" key="1">
    <source>
        <dbReference type="ARBA" id="ARBA00001946"/>
    </source>
</evidence>
<comment type="pathway">
    <text evidence="2 11">Amino-acid biosynthesis; L-tryptophan biosynthesis; L-tryptophan from chorismate: step 1/5.</text>
</comment>
<dbReference type="SUPFAM" id="SSF56322">
    <property type="entry name" value="ADC synthase"/>
    <property type="match status" value="1"/>
</dbReference>
<keyword evidence="6 11" id="KW-0822">Tryptophan biosynthesis</keyword>
<comment type="subunit">
    <text evidence="11">Heterotetramer consisting of two non-identical subunits: a beta subunit (TrpG) and a large alpha subunit (TrpE).</text>
</comment>
<dbReference type="GO" id="GO:0000162">
    <property type="term" value="P:L-tryptophan biosynthetic process"/>
    <property type="evidence" value="ECO:0007669"/>
    <property type="project" value="UniProtKB-KW"/>
</dbReference>
<evidence type="ECO:0000256" key="11">
    <source>
        <dbReference type="RuleBase" id="RU364045"/>
    </source>
</evidence>
<dbReference type="PANTHER" id="PTHR11236">
    <property type="entry name" value="AMINOBENZOATE/ANTHRANILATE SYNTHASE"/>
    <property type="match status" value="1"/>
</dbReference>
<evidence type="ECO:0000256" key="12">
    <source>
        <dbReference type="SAM" id="MobiDB-lite"/>
    </source>
</evidence>
<organism evidence="15 16">
    <name type="scientific">Halobaculum roseum</name>
    <dbReference type="NCBI Taxonomy" id="2175149"/>
    <lineage>
        <taxon>Archaea</taxon>
        <taxon>Methanobacteriati</taxon>
        <taxon>Methanobacteriota</taxon>
        <taxon>Stenosarchaea group</taxon>
        <taxon>Halobacteria</taxon>
        <taxon>Halobacteriales</taxon>
        <taxon>Haloferacaceae</taxon>
        <taxon>Halobaculum</taxon>
    </lineage>
</organism>
<comment type="function">
    <text evidence="11">Part of a heterotetrameric complex that catalyzes the two-step biosynthesis of anthranilate, an intermediate in the biosynthesis of L-tryptophan. In the first step, the glutamine-binding beta subunit (TrpG) of anthranilate synthase (AS) provides the glutamine amidotransferase activity which generates ammonia as a substrate that, along with chorismate, is used in the second step, catalyzed by the large alpha subunit of AS (TrpE) to produce anthranilate. In the absence of TrpG, TrpE can synthesize anthranilate directly from chorismate and high concentrations of ammonia.</text>
</comment>
<keyword evidence="8 11" id="KW-0057">Aromatic amino acid biosynthesis</keyword>
<keyword evidence="16" id="KW-1185">Reference proteome</keyword>
<gene>
    <name evidence="11 15" type="primary">trpE</name>
    <name evidence="15" type="ORF">ACFFOL_11605</name>
</gene>
<evidence type="ECO:0000256" key="7">
    <source>
        <dbReference type="ARBA" id="ARBA00022842"/>
    </source>
</evidence>
<dbReference type="Gene3D" id="3.60.120.10">
    <property type="entry name" value="Anthranilate synthase"/>
    <property type="match status" value="1"/>
</dbReference>
<dbReference type="InterPro" id="IPR006805">
    <property type="entry name" value="Anth_synth_I_N"/>
</dbReference>
<keyword evidence="7 11" id="KW-0460">Magnesium</keyword>
<feature type="region of interest" description="Disordered" evidence="12">
    <location>
        <begin position="508"/>
        <end position="531"/>
    </location>
</feature>
<proteinExistence type="inferred from homology"/>
<feature type="compositionally biased region" description="Polar residues" evidence="12">
    <location>
        <begin position="616"/>
        <end position="628"/>
    </location>
</feature>
<feature type="compositionally biased region" description="Acidic residues" evidence="12">
    <location>
        <begin position="602"/>
        <end position="615"/>
    </location>
</feature>
<dbReference type="Pfam" id="PF04715">
    <property type="entry name" value="Anth_synt_I_N"/>
    <property type="match status" value="1"/>
</dbReference>
<dbReference type="Pfam" id="PF00425">
    <property type="entry name" value="Chorismate_bind"/>
    <property type="match status" value="1"/>
</dbReference>
<dbReference type="NCBIfam" id="TIGR01820">
    <property type="entry name" value="TrpE-arch"/>
    <property type="match status" value="1"/>
</dbReference>
<keyword evidence="4 11" id="KW-0028">Amino-acid biosynthesis</keyword>
<dbReference type="GO" id="GO:0046872">
    <property type="term" value="F:metal ion binding"/>
    <property type="evidence" value="ECO:0007669"/>
    <property type="project" value="UniProtKB-KW"/>
</dbReference>
<feature type="compositionally biased region" description="Basic and acidic residues" evidence="12">
    <location>
        <begin position="571"/>
        <end position="585"/>
    </location>
</feature>
<evidence type="ECO:0000256" key="6">
    <source>
        <dbReference type="ARBA" id="ARBA00022822"/>
    </source>
</evidence>
<evidence type="ECO:0000256" key="5">
    <source>
        <dbReference type="ARBA" id="ARBA00022723"/>
    </source>
</evidence>
<dbReference type="PANTHER" id="PTHR11236:SF9">
    <property type="entry name" value="ANTHRANILATE SYNTHASE COMPONENT 1"/>
    <property type="match status" value="1"/>
</dbReference>
<dbReference type="RefSeq" id="WP_222923143.1">
    <property type="nucleotide sequence ID" value="NZ_CP082286.1"/>
</dbReference>
<dbReference type="AlphaFoldDB" id="A0ABD5MN83"/>
<evidence type="ECO:0000256" key="8">
    <source>
        <dbReference type="ARBA" id="ARBA00023141"/>
    </source>
</evidence>
<evidence type="ECO:0000313" key="15">
    <source>
        <dbReference type="EMBL" id="MFB9824808.1"/>
    </source>
</evidence>
<evidence type="ECO:0000256" key="2">
    <source>
        <dbReference type="ARBA" id="ARBA00004873"/>
    </source>
</evidence>
<reference evidence="15" key="1">
    <citation type="submission" date="2024-09" db="EMBL/GenBank/DDBJ databases">
        <authorList>
            <person name="Sun Q."/>
        </authorList>
    </citation>
    <scope>NUCLEOTIDE SEQUENCE [LARGE SCALE GENOMIC DNA]</scope>
    <source>
        <strain evidence="15">JCM 31273</strain>
    </source>
</reference>
<dbReference type="InterPro" id="IPR005801">
    <property type="entry name" value="ADC_synthase"/>
</dbReference>
<comment type="catalytic activity">
    <reaction evidence="10 11">
        <text>chorismate + L-glutamine = anthranilate + pyruvate + L-glutamate + H(+)</text>
        <dbReference type="Rhea" id="RHEA:21732"/>
        <dbReference type="ChEBI" id="CHEBI:15361"/>
        <dbReference type="ChEBI" id="CHEBI:15378"/>
        <dbReference type="ChEBI" id="CHEBI:16567"/>
        <dbReference type="ChEBI" id="CHEBI:29748"/>
        <dbReference type="ChEBI" id="CHEBI:29985"/>
        <dbReference type="ChEBI" id="CHEBI:58359"/>
        <dbReference type="EC" id="4.1.3.27"/>
    </reaction>
</comment>
<protein>
    <recommendedName>
        <fullName evidence="11">Anthranilate synthase component 1</fullName>
        <ecNumber evidence="11">4.1.3.27</ecNumber>
    </recommendedName>
</protein>
<dbReference type="EC" id="4.1.3.27" evidence="11"/>
<comment type="similarity">
    <text evidence="3 11">Belongs to the anthranilate synthase component I family.</text>
</comment>
<evidence type="ECO:0000256" key="3">
    <source>
        <dbReference type="ARBA" id="ARBA00009562"/>
    </source>
</evidence>
<keyword evidence="5 11" id="KW-0479">Metal-binding</keyword>
<feature type="region of interest" description="Disordered" evidence="12">
    <location>
        <begin position="571"/>
        <end position="628"/>
    </location>
</feature>
<dbReference type="EMBL" id="JBHMAJ010000007">
    <property type="protein sequence ID" value="MFB9824808.1"/>
    <property type="molecule type" value="Genomic_DNA"/>
</dbReference>
<dbReference type="GO" id="GO:0004049">
    <property type="term" value="F:anthranilate synthase activity"/>
    <property type="evidence" value="ECO:0007669"/>
    <property type="project" value="UniProtKB-EC"/>
</dbReference>
<evidence type="ECO:0000259" key="13">
    <source>
        <dbReference type="Pfam" id="PF00425"/>
    </source>
</evidence>
<dbReference type="InterPro" id="IPR010116">
    <property type="entry name" value="Anthranilate_synth_I_arc_typ"/>
</dbReference>
<dbReference type="InterPro" id="IPR015890">
    <property type="entry name" value="Chorismate_C"/>
</dbReference>
<dbReference type="PRINTS" id="PR00095">
    <property type="entry name" value="ANTSNTHASEI"/>
</dbReference>
<evidence type="ECO:0000259" key="14">
    <source>
        <dbReference type="Pfam" id="PF04715"/>
    </source>
</evidence>
<dbReference type="GeneID" id="67210553"/>
<dbReference type="InterPro" id="IPR019999">
    <property type="entry name" value="Anth_synth_I-like"/>
</dbReference>
<accession>A0ABD5MN83</accession>
<feature type="domain" description="Anthranilate synthase component I N-terminal" evidence="14">
    <location>
        <begin position="108"/>
        <end position="228"/>
    </location>
</feature>
<dbReference type="Proteomes" id="UP001589595">
    <property type="component" value="Unassembled WGS sequence"/>
</dbReference>
<comment type="caution">
    <text evidence="15">The sequence shown here is derived from an EMBL/GenBank/DDBJ whole genome shotgun (WGS) entry which is preliminary data.</text>
</comment>
<evidence type="ECO:0000313" key="16">
    <source>
        <dbReference type="Proteomes" id="UP001589595"/>
    </source>
</evidence>
<feature type="domain" description="Chorismate-utilising enzyme C-terminal" evidence="13">
    <location>
        <begin position="281"/>
        <end position="555"/>
    </location>
</feature>
<feature type="compositionally biased region" description="Basic and acidic residues" evidence="12">
    <location>
        <begin position="93"/>
        <end position="108"/>
    </location>
</feature>
<sequence>MTREGDQSEPGVHLSRSREAFVDLVESADCDGPCVVHATAELGVDVEPLTAYAALADRSDHSFLLESAEKVASSDPDGAFAPSSRGRAGTRSDGGDARSDGGTDGTAERHARYSFVGYDPEAVIAVGPDGTDLQRLGPAADHVDVRGPAAGDTVDRVRAALPDLDRVGFPENDRQTLDGGLVGFLAYDAVYDLWLEEVGVDRPDPVVPDAEFVLTTRTLAFDDREGSVSLVFTPIVGDDEDPGAVYDRLADEAADVASTLRNAEAPATGGVRVDRETAGPREEYEDAVRETKEAVLDGEVYQGVISRTRTLEGEVDDLGLYESLRAVNPSPYMYLLRHGDRSVIGASPETLVSVDGDRVVSNPIAGTIRRGTSPVEDRKLAGELLADGKERAEHTMLVDLARNDVRRVSEAGSVRVEEFMNVLKYSHVQHIESTVTGTLAADADAFDATRATFPAGTLTGAPKVRAMELIDELELEPRGVYGGGVGYYSWTGDADFAIVIRTATVEHGVPRSGTGSRAAEPRDGGVGPDRLTVRAGAGVVADSDPASEYEETEQKMAGVLDAVDRIRVERAARSRSRAEGSRDDETQSVSNHAADGRAAEPRDDDGDGAEDEGEQPTETSTDTPEVDR</sequence>
<evidence type="ECO:0000256" key="9">
    <source>
        <dbReference type="ARBA" id="ARBA00023239"/>
    </source>
</evidence>